<keyword evidence="3" id="KW-1185">Reference proteome</keyword>
<dbReference type="Pfam" id="PF02620">
    <property type="entry name" value="YceD"/>
    <property type="match status" value="1"/>
</dbReference>
<dbReference type="AlphaFoldDB" id="A0A6S6QMM8"/>
<reference evidence="2 3" key="1">
    <citation type="submission" date="2020-08" db="EMBL/GenBank/DDBJ databases">
        <title>Genome sequence of Rhizobiales bacterium strain IZ6.</title>
        <authorList>
            <person name="Nakai R."/>
            <person name="Naganuma T."/>
        </authorList>
    </citation>
    <scope>NUCLEOTIDE SEQUENCE [LARGE SCALE GENOMIC DNA]</scope>
    <source>
        <strain evidence="2 3">IZ6</strain>
    </source>
</reference>
<dbReference type="EMBL" id="AP023361">
    <property type="protein sequence ID" value="BCJ90636.1"/>
    <property type="molecule type" value="Genomic_DNA"/>
</dbReference>
<name>A0A6S6QMM8_9HYPH</name>
<organism evidence="2 3">
    <name type="scientific">Terrihabitans soli</name>
    <dbReference type="NCBI Taxonomy" id="708113"/>
    <lineage>
        <taxon>Bacteria</taxon>
        <taxon>Pseudomonadati</taxon>
        <taxon>Pseudomonadota</taxon>
        <taxon>Alphaproteobacteria</taxon>
        <taxon>Hyphomicrobiales</taxon>
        <taxon>Terrihabitans</taxon>
    </lineage>
</organism>
<accession>A0A6S6QMM8</accession>
<dbReference type="InterPro" id="IPR003772">
    <property type="entry name" value="YceD"/>
</dbReference>
<evidence type="ECO:0000256" key="1">
    <source>
        <dbReference type="SAM" id="MobiDB-lite"/>
    </source>
</evidence>
<evidence type="ECO:0008006" key="4">
    <source>
        <dbReference type="Google" id="ProtNLM"/>
    </source>
</evidence>
<evidence type="ECO:0000313" key="3">
    <source>
        <dbReference type="Proteomes" id="UP000515317"/>
    </source>
</evidence>
<evidence type="ECO:0000313" key="2">
    <source>
        <dbReference type="EMBL" id="BCJ90636.1"/>
    </source>
</evidence>
<protein>
    <recommendedName>
        <fullName evidence="4">DUF177 domain-containing protein</fullName>
    </recommendedName>
</protein>
<proteinExistence type="predicted"/>
<feature type="region of interest" description="Disordered" evidence="1">
    <location>
        <begin position="140"/>
        <end position="178"/>
    </location>
</feature>
<sequence>MTQIPFSRPVPVQDVSASGKEVTVTADPAERAALAKFLKIPEVRRFEAHFTLKPRGTGGLSVTGELDAEIVQTCVVTLEDFPAEVKEEIAVRYVETDEVPPTEPGEEHEADLDAPDVLINGTADLGMLAAEHLALGLDPYPRKPGVQAPEAPAEEAPATHKPFAGLDKLVGLAKPGKK</sequence>
<dbReference type="KEGG" id="tso:IZ6_13710"/>
<dbReference type="RefSeq" id="WP_222877255.1">
    <property type="nucleotide sequence ID" value="NZ_AP023361.1"/>
</dbReference>
<dbReference type="Proteomes" id="UP000515317">
    <property type="component" value="Chromosome"/>
</dbReference>
<gene>
    <name evidence="2" type="ORF">IZ6_13710</name>
</gene>